<dbReference type="EMBL" id="JALPRX010000065">
    <property type="protein sequence ID" value="MCK8785757.1"/>
    <property type="molecule type" value="Genomic_DNA"/>
</dbReference>
<dbReference type="InterPro" id="IPR017871">
    <property type="entry name" value="ABC_transporter-like_CS"/>
</dbReference>
<evidence type="ECO:0000256" key="5">
    <source>
        <dbReference type="ARBA" id="ARBA00037066"/>
    </source>
</evidence>
<dbReference type="GO" id="GO:0016887">
    <property type="term" value="F:ATP hydrolysis activity"/>
    <property type="evidence" value="ECO:0007669"/>
    <property type="project" value="InterPro"/>
</dbReference>
<dbReference type="PROSITE" id="PS50893">
    <property type="entry name" value="ABC_TRANSPORTER_2"/>
    <property type="match status" value="1"/>
</dbReference>
<dbReference type="PANTHER" id="PTHR42794:SF1">
    <property type="entry name" value="HEMIN IMPORT ATP-BINDING PROTEIN HMUV"/>
    <property type="match status" value="1"/>
</dbReference>
<sequence>MIAAEALGVDSPVRGAAPLLRSVDLAARAGEVLALIGPNGAGKSTLLRALSGELRPSRGRVLLRGRPLAGWPPPALARARAVMEQQVSLAFPLPAREVVALGRLPWRGTPGMALDRAAVGEAMERAGVAALAARTYATLSGGERQRVQFARALAQLHGAAEGALLLMDEPTASLDPRHRGLLLRAARGLARDGLAVILVLHDLNEAAFVADRVGILAEGRLVASGPAAAVLRREVLREVYGIAFRPVEGGLLPDLAG</sequence>
<dbReference type="Gene3D" id="3.40.50.300">
    <property type="entry name" value="P-loop containing nucleotide triphosphate hydrolases"/>
    <property type="match status" value="1"/>
</dbReference>
<proteinExistence type="predicted"/>
<dbReference type="PANTHER" id="PTHR42794">
    <property type="entry name" value="HEMIN IMPORT ATP-BINDING PROTEIN HMUV"/>
    <property type="match status" value="1"/>
</dbReference>
<keyword evidence="1" id="KW-0813">Transport</keyword>
<dbReference type="PROSITE" id="PS00211">
    <property type="entry name" value="ABC_TRANSPORTER_1"/>
    <property type="match status" value="1"/>
</dbReference>
<dbReference type="AlphaFoldDB" id="A0A9X2BUQ0"/>
<reference evidence="7" key="1">
    <citation type="submission" date="2022-04" db="EMBL/GenBank/DDBJ databases">
        <title>Roseomonas acroporae sp. nov., isolated from coral Acropora digitifera.</title>
        <authorList>
            <person name="Sun H."/>
        </authorList>
    </citation>
    <scope>NUCLEOTIDE SEQUENCE</scope>
    <source>
        <strain evidence="7">NAR14</strain>
    </source>
</reference>
<keyword evidence="8" id="KW-1185">Reference proteome</keyword>
<evidence type="ECO:0000256" key="3">
    <source>
        <dbReference type="ARBA" id="ARBA00022840"/>
    </source>
</evidence>
<dbReference type="SUPFAM" id="SSF52540">
    <property type="entry name" value="P-loop containing nucleoside triphosphate hydrolases"/>
    <property type="match status" value="1"/>
</dbReference>
<comment type="caution">
    <text evidence="7">The sequence shown here is derived from an EMBL/GenBank/DDBJ whole genome shotgun (WGS) entry which is preliminary data.</text>
</comment>
<dbReference type="NCBIfam" id="NF010068">
    <property type="entry name" value="PRK13548.1"/>
    <property type="match status" value="1"/>
</dbReference>
<keyword evidence="2" id="KW-0547">Nucleotide-binding</keyword>
<name>A0A9X2BUQ0_9PROT</name>
<evidence type="ECO:0000256" key="1">
    <source>
        <dbReference type="ARBA" id="ARBA00022448"/>
    </source>
</evidence>
<comment type="function">
    <text evidence="5">Part of the ABC transporter complex HmuTUV involved in hemin import. Responsible for energy coupling to the transport system.</text>
</comment>
<evidence type="ECO:0000256" key="4">
    <source>
        <dbReference type="ARBA" id="ARBA00022967"/>
    </source>
</evidence>
<dbReference type="CDD" id="cd03214">
    <property type="entry name" value="ABC_Iron-Siderophores_B12_Hemin"/>
    <property type="match status" value="1"/>
</dbReference>
<feature type="domain" description="ABC transporter" evidence="6">
    <location>
        <begin position="2"/>
        <end position="243"/>
    </location>
</feature>
<dbReference type="InterPro" id="IPR003439">
    <property type="entry name" value="ABC_transporter-like_ATP-bd"/>
</dbReference>
<accession>A0A9X2BUQ0</accession>
<evidence type="ECO:0000256" key="2">
    <source>
        <dbReference type="ARBA" id="ARBA00022741"/>
    </source>
</evidence>
<dbReference type="InterPro" id="IPR003593">
    <property type="entry name" value="AAA+_ATPase"/>
</dbReference>
<protein>
    <submittedName>
        <fullName evidence="7">Heme ABC transporter ATP-binding protein</fullName>
    </submittedName>
</protein>
<evidence type="ECO:0000313" key="7">
    <source>
        <dbReference type="EMBL" id="MCK8785757.1"/>
    </source>
</evidence>
<dbReference type="RefSeq" id="WP_248667872.1">
    <property type="nucleotide sequence ID" value="NZ_JALPRX010000065.1"/>
</dbReference>
<dbReference type="GO" id="GO:0005524">
    <property type="term" value="F:ATP binding"/>
    <property type="evidence" value="ECO:0007669"/>
    <property type="project" value="UniProtKB-KW"/>
</dbReference>
<keyword evidence="3 7" id="KW-0067">ATP-binding</keyword>
<keyword evidence="4" id="KW-1278">Translocase</keyword>
<gene>
    <name evidence="7" type="ORF">M0638_15335</name>
</gene>
<dbReference type="SMART" id="SM00382">
    <property type="entry name" value="AAA"/>
    <property type="match status" value="1"/>
</dbReference>
<dbReference type="Pfam" id="PF00005">
    <property type="entry name" value="ABC_tran"/>
    <property type="match status" value="1"/>
</dbReference>
<evidence type="ECO:0000259" key="6">
    <source>
        <dbReference type="PROSITE" id="PS50893"/>
    </source>
</evidence>
<organism evidence="7 8">
    <name type="scientific">Roseomonas acroporae</name>
    <dbReference type="NCBI Taxonomy" id="2937791"/>
    <lineage>
        <taxon>Bacteria</taxon>
        <taxon>Pseudomonadati</taxon>
        <taxon>Pseudomonadota</taxon>
        <taxon>Alphaproteobacteria</taxon>
        <taxon>Acetobacterales</taxon>
        <taxon>Roseomonadaceae</taxon>
        <taxon>Roseomonas</taxon>
    </lineage>
</organism>
<dbReference type="Proteomes" id="UP001139516">
    <property type="component" value="Unassembled WGS sequence"/>
</dbReference>
<evidence type="ECO:0000313" key="8">
    <source>
        <dbReference type="Proteomes" id="UP001139516"/>
    </source>
</evidence>
<dbReference type="InterPro" id="IPR027417">
    <property type="entry name" value="P-loop_NTPase"/>
</dbReference>